<dbReference type="AlphaFoldDB" id="M3D2M1"/>
<evidence type="ECO:0000313" key="13">
    <source>
        <dbReference type="Proteomes" id="UP000016931"/>
    </source>
</evidence>
<keyword evidence="13" id="KW-1185">Reference proteome</keyword>
<dbReference type="HOGENOM" id="CLU_021103_0_0_1"/>
<evidence type="ECO:0000256" key="3">
    <source>
        <dbReference type="ARBA" id="ARBA00022676"/>
    </source>
</evidence>
<evidence type="ECO:0000256" key="8">
    <source>
        <dbReference type="ARBA" id="ARBA00023136"/>
    </source>
</evidence>
<keyword evidence="8" id="KW-0472">Membrane</keyword>
<dbReference type="PANTHER" id="PTHR31392:SF1">
    <property type="entry name" value="ALPHA-1,3-MANNOSYLTRANSFERASE MNN1-RELATED"/>
    <property type="match status" value="1"/>
</dbReference>
<evidence type="ECO:0000256" key="6">
    <source>
        <dbReference type="ARBA" id="ARBA00022968"/>
    </source>
</evidence>
<dbReference type="EMBL" id="KB456266">
    <property type="protein sequence ID" value="EMF11392.1"/>
    <property type="molecule type" value="Genomic_DNA"/>
</dbReference>
<dbReference type="OMA" id="YTICAPQ"/>
<dbReference type="GO" id="GO:0016020">
    <property type="term" value="C:membrane"/>
    <property type="evidence" value="ECO:0007669"/>
    <property type="project" value="UniProtKB-SubCell"/>
</dbReference>
<keyword evidence="11" id="KW-0732">Signal</keyword>
<evidence type="ECO:0000256" key="1">
    <source>
        <dbReference type="ARBA" id="ARBA00004606"/>
    </source>
</evidence>
<feature type="signal peptide" evidence="11">
    <location>
        <begin position="1"/>
        <end position="25"/>
    </location>
</feature>
<dbReference type="GeneID" id="27903238"/>
<keyword evidence="6" id="KW-0735">Signal-anchor</keyword>
<keyword evidence="3" id="KW-0328">Glycosyltransferase</keyword>
<evidence type="ECO:0000256" key="5">
    <source>
        <dbReference type="ARBA" id="ARBA00022692"/>
    </source>
</evidence>
<dbReference type="GO" id="GO:0000033">
    <property type="term" value="F:alpha-1,3-mannosyltransferase activity"/>
    <property type="evidence" value="ECO:0007669"/>
    <property type="project" value="TreeGrafter"/>
</dbReference>
<dbReference type="GO" id="GO:0006493">
    <property type="term" value="P:protein O-linked glycosylation"/>
    <property type="evidence" value="ECO:0007669"/>
    <property type="project" value="TreeGrafter"/>
</dbReference>
<keyword evidence="7" id="KW-1133">Transmembrane helix</keyword>
<evidence type="ECO:0000256" key="7">
    <source>
        <dbReference type="ARBA" id="ARBA00022989"/>
    </source>
</evidence>
<evidence type="ECO:0000256" key="11">
    <source>
        <dbReference type="SAM" id="SignalP"/>
    </source>
</evidence>
<organism evidence="12 13">
    <name type="scientific">Sphaerulina musiva (strain SO2202)</name>
    <name type="common">Poplar stem canker fungus</name>
    <name type="synonym">Septoria musiva</name>
    <dbReference type="NCBI Taxonomy" id="692275"/>
    <lineage>
        <taxon>Eukaryota</taxon>
        <taxon>Fungi</taxon>
        <taxon>Dikarya</taxon>
        <taxon>Ascomycota</taxon>
        <taxon>Pezizomycotina</taxon>
        <taxon>Dothideomycetes</taxon>
        <taxon>Dothideomycetidae</taxon>
        <taxon>Mycosphaerellales</taxon>
        <taxon>Mycosphaerellaceae</taxon>
        <taxon>Sphaerulina</taxon>
    </lineage>
</organism>
<dbReference type="InterPro" id="IPR022751">
    <property type="entry name" value="Alpha_mannosyltransferase"/>
</dbReference>
<feature type="compositionally biased region" description="Acidic residues" evidence="10">
    <location>
        <begin position="53"/>
        <end position="67"/>
    </location>
</feature>
<dbReference type="Proteomes" id="UP000016931">
    <property type="component" value="Unassembled WGS sequence"/>
</dbReference>
<dbReference type="PANTHER" id="PTHR31392">
    <property type="entry name" value="ALPHA-1,3-MANNOSYLTRANSFERASE MNN1-RELATED"/>
    <property type="match status" value="1"/>
</dbReference>
<comment type="subcellular location">
    <subcellularLocation>
        <location evidence="1">Membrane</location>
        <topology evidence="1">Single-pass type II membrane protein</topology>
    </subcellularLocation>
</comment>
<dbReference type="RefSeq" id="XP_016759513.1">
    <property type="nucleotide sequence ID" value="XM_016906101.1"/>
</dbReference>
<feature type="compositionally biased region" description="Basic and acidic residues" evidence="10">
    <location>
        <begin position="68"/>
        <end position="79"/>
    </location>
</feature>
<dbReference type="Gene3D" id="3.90.550.10">
    <property type="entry name" value="Spore Coat Polysaccharide Biosynthesis Protein SpsA, Chain A"/>
    <property type="match status" value="1"/>
</dbReference>
<dbReference type="Pfam" id="PF11051">
    <property type="entry name" value="Mannosyl_trans3"/>
    <property type="match status" value="1"/>
</dbReference>
<comment type="similarity">
    <text evidence="2">Belongs to the MNN1/MNT family.</text>
</comment>
<feature type="region of interest" description="Disordered" evidence="10">
    <location>
        <begin position="40"/>
        <end position="100"/>
    </location>
</feature>
<sequence>MYRLVACALLLALLGLVFFPTSVESHAVIRERPTRGYRAREADAIPRYAPDQEPLESEEQASLEEPEAPVREPEQPVAEKKKKKNSPPHQRPISNVKTTDNSIENAISRLNDLIPDEVRMKGLLSPLTETGEALLRDLAYRTRAFTEILSVWETLHLVPNGHELLLRDVIPQLRAMNLPAASFADAVHTYDRFRAYVNKFAAGLFPWTMAFYADHMSLHASFYSGGKGMVLTAGDAQAQYLLTTIPSFRRLGCDLPIEVLYLGDEDLSEDYREQLEALPGVLTRDLSQMVNDEGWTLKGWAMKPFAILMSSFREVLFVDADALFFTNPQTLFDDEQYTSTGALFFKDRNLSPEKKRGWLKSILPNPISDQVKKSRMWTGESGHMQDSGVLLIDKWQHFVPLLLATRLNGPDRDGNPATGKKGVYEMVYGDKETFWLSWELAGDSSYAFHDSVAGTMGVLNHTSAAANNKKKTEAMCSPQLLHFDRQGRPLWFNGWLAATKDDEDEFNFQTFEAFLREPRERGKGKLSKRDDVWTIHASNVVCLEAEEHFPFTAYEQDILDMLVDLARENLELEVSPS</sequence>
<keyword evidence="5" id="KW-0812">Transmembrane</keyword>
<keyword evidence="9" id="KW-0325">Glycoprotein</keyword>
<gene>
    <name evidence="12" type="ORF">SEPMUDRAFT_150335</name>
</gene>
<evidence type="ECO:0000313" key="12">
    <source>
        <dbReference type="EMBL" id="EMF11392.1"/>
    </source>
</evidence>
<name>M3D2M1_SPHMS</name>
<dbReference type="InterPro" id="IPR029044">
    <property type="entry name" value="Nucleotide-diphossugar_trans"/>
</dbReference>
<reference evidence="12 13" key="1">
    <citation type="journal article" date="2012" name="PLoS Pathog.">
        <title>Diverse lifestyles and strategies of plant pathogenesis encoded in the genomes of eighteen Dothideomycetes fungi.</title>
        <authorList>
            <person name="Ohm R.A."/>
            <person name="Feau N."/>
            <person name="Henrissat B."/>
            <person name="Schoch C.L."/>
            <person name="Horwitz B.A."/>
            <person name="Barry K.W."/>
            <person name="Condon B.J."/>
            <person name="Copeland A.C."/>
            <person name="Dhillon B."/>
            <person name="Glaser F."/>
            <person name="Hesse C.N."/>
            <person name="Kosti I."/>
            <person name="LaButti K."/>
            <person name="Lindquist E.A."/>
            <person name="Lucas S."/>
            <person name="Salamov A.A."/>
            <person name="Bradshaw R.E."/>
            <person name="Ciuffetti L."/>
            <person name="Hamelin R.C."/>
            <person name="Kema G.H.J."/>
            <person name="Lawrence C."/>
            <person name="Scott J.A."/>
            <person name="Spatafora J.W."/>
            <person name="Turgeon B.G."/>
            <person name="de Wit P.J.G.M."/>
            <person name="Zhong S."/>
            <person name="Goodwin S.B."/>
            <person name="Grigoriev I.V."/>
        </authorList>
    </citation>
    <scope>NUCLEOTIDE SEQUENCE [LARGE SCALE GENOMIC DNA]</scope>
    <source>
        <strain evidence="12 13">SO2202</strain>
    </source>
</reference>
<keyword evidence="4 12" id="KW-0808">Transferase</keyword>
<evidence type="ECO:0000256" key="10">
    <source>
        <dbReference type="SAM" id="MobiDB-lite"/>
    </source>
</evidence>
<dbReference type="OrthoDB" id="430354at2759"/>
<dbReference type="STRING" id="692275.M3D2M1"/>
<evidence type="ECO:0000256" key="9">
    <source>
        <dbReference type="ARBA" id="ARBA00023180"/>
    </source>
</evidence>
<feature type="chain" id="PRO_5004032264" evidence="11">
    <location>
        <begin position="26"/>
        <end position="577"/>
    </location>
</feature>
<accession>M3D2M1</accession>
<evidence type="ECO:0000256" key="2">
    <source>
        <dbReference type="ARBA" id="ARBA00009105"/>
    </source>
</evidence>
<proteinExistence type="inferred from homology"/>
<dbReference type="eggNOG" id="ENOG502RZ48">
    <property type="taxonomic scope" value="Eukaryota"/>
</dbReference>
<protein>
    <submittedName>
        <fullName evidence="12">Glycosyltransferase family 71 protein</fullName>
    </submittedName>
</protein>
<evidence type="ECO:0000256" key="4">
    <source>
        <dbReference type="ARBA" id="ARBA00022679"/>
    </source>
</evidence>
<dbReference type="SUPFAM" id="SSF53448">
    <property type="entry name" value="Nucleotide-diphospho-sugar transferases"/>
    <property type="match status" value="1"/>
</dbReference>
<dbReference type="GO" id="GO:0005794">
    <property type="term" value="C:Golgi apparatus"/>
    <property type="evidence" value="ECO:0007669"/>
    <property type="project" value="TreeGrafter"/>
</dbReference>